<dbReference type="PANTHER" id="PTHR38042">
    <property type="entry name" value="UROPORPHYRINOGEN-III SYNTHASE, CHLOROPLASTIC"/>
    <property type="match status" value="1"/>
</dbReference>
<comment type="function">
    <text evidence="7">Catalyzes cyclization of the linear tetrapyrrole, hydroxymethylbilane, to the macrocyclic uroporphyrinogen III.</text>
</comment>
<dbReference type="InterPro" id="IPR003754">
    <property type="entry name" value="4pyrrol_synth_uPrphyn_synth"/>
</dbReference>
<dbReference type="Pfam" id="PF02602">
    <property type="entry name" value="HEM4"/>
    <property type="match status" value="1"/>
</dbReference>
<evidence type="ECO:0000259" key="8">
    <source>
        <dbReference type="Pfam" id="PF02602"/>
    </source>
</evidence>
<evidence type="ECO:0000256" key="6">
    <source>
        <dbReference type="ARBA" id="ARBA00048617"/>
    </source>
</evidence>
<dbReference type="CDD" id="cd06578">
    <property type="entry name" value="HemD"/>
    <property type="match status" value="1"/>
</dbReference>
<organism evidence="9 10">
    <name type="scientific">Coccomyxa subellipsoidea</name>
    <dbReference type="NCBI Taxonomy" id="248742"/>
    <lineage>
        <taxon>Eukaryota</taxon>
        <taxon>Viridiplantae</taxon>
        <taxon>Chlorophyta</taxon>
        <taxon>core chlorophytes</taxon>
        <taxon>Trebouxiophyceae</taxon>
        <taxon>Trebouxiophyceae incertae sedis</taxon>
        <taxon>Coccomyxaceae</taxon>
        <taxon>Coccomyxa</taxon>
    </lineage>
</organism>
<comment type="similarity">
    <text evidence="2 7">Belongs to the uroporphyrinogen-III synthase family.</text>
</comment>
<evidence type="ECO:0000256" key="5">
    <source>
        <dbReference type="ARBA" id="ARBA00023244"/>
    </source>
</evidence>
<feature type="domain" description="Tetrapyrrole biosynthesis uroporphyrinogen III synthase" evidence="8">
    <location>
        <begin position="3"/>
        <end position="144"/>
    </location>
</feature>
<evidence type="ECO:0000313" key="10">
    <source>
        <dbReference type="Proteomes" id="UP001491310"/>
    </source>
</evidence>
<dbReference type="InterPro" id="IPR036108">
    <property type="entry name" value="4pyrrol_syn_uPrphyn_synt_sf"/>
</dbReference>
<evidence type="ECO:0000313" key="9">
    <source>
        <dbReference type="EMBL" id="KAK9902026.1"/>
    </source>
</evidence>
<accession>A0ABR2YC01</accession>
<dbReference type="PANTHER" id="PTHR38042:SF1">
    <property type="entry name" value="UROPORPHYRINOGEN-III SYNTHASE, CHLOROPLASTIC"/>
    <property type="match status" value="1"/>
</dbReference>
<evidence type="ECO:0000256" key="4">
    <source>
        <dbReference type="ARBA" id="ARBA00023239"/>
    </source>
</evidence>
<dbReference type="InterPro" id="IPR039793">
    <property type="entry name" value="UROS/Hem4"/>
</dbReference>
<keyword evidence="10" id="KW-1185">Reference proteome</keyword>
<dbReference type="SUPFAM" id="SSF69618">
    <property type="entry name" value="HemD-like"/>
    <property type="match status" value="1"/>
</dbReference>
<dbReference type="Proteomes" id="UP001491310">
    <property type="component" value="Unassembled WGS sequence"/>
</dbReference>
<dbReference type="EMBL" id="JALJOT010000016">
    <property type="protein sequence ID" value="KAK9902026.1"/>
    <property type="molecule type" value="Genomic_DNA"/>
</dbReference>
<evidence type="ECO:0000256" key="1">
    <source>
        <dbReference type="ARBA" id="ARBA00004772"/>
    </source>
</evidence>
<evidence type="ECO:0000256" key="7">
    <source>
        <dbReference type="RuleBase" id="RU366031"/>
    </source>
</evidence>
<evidence type="ECO:0000256" key="2">
    <source>
        <dbReference type="ARBA" id="ARBA00008133"/>
    </source>
</evidence>
<gene>
    <name evidence="9" type="ORF">WJX75_001619</name>
</gene>
<comment type="caution">
    <text evidence="9">The sequence shown here is derived from an EMBL/GenBank/DDBJ whole genome shotgun (WGS) entry which is preliminary data.</text>
</comment>
<protein>
    <recommendedName>
        <fullName evidence="3 7">Uroporphyrinogen-III synthase</fullName>
        <ecNumber evidence="3 7">4.2.1.75</ecNumber>
    </recommendedName>
</protein>
<dbReference type="EC" id="4.2.1.75" evidence="3 7"/>
<proteinExistence type="inferred from homology"/>
<evidence type="ECO:0000256" key="3">
    <source>
        <dbReference type="ARBA" id="ARBA00013109"/>
    </source>
</evidence>
<name>A0ABR2YC01_9CHLO</name>
<reference evidence="9 10" key="1">
    <citation type="journal article" date="2024" name="Nat. Commun.">
        <title>Phylogenomics reveals the evolutionary origins of lichenization in chlorophyte algae.</title>
        <authorList>
            <person name="Puginier C."/>
            <person name="Libourel C."/>
            <person name="Otte J."/>
            <person name="Skaloud P."/>
            <person name="Haon M."/>
            <person name="Grisel S."/>
            <person name="Petersen M."/>
            <person name="Berrin J.G."/>
            <person name="Delaux P.M."/>
            <person name="Dal Grande F."/>
            <person name="Keller J."/>
        </authorList>
    </citation>
    <scope>NUCLEOTIDE SEQUENCE [LARGE SCALE GENOMIC DNA]</scope>
    <source>
        <strain evidence="9 10">SAG 216-7</strain>
    </source>
</reference>
<keyword evidence="4 7" id="KW-0456">Lyase</keyword>
<comment type="pathway">
    <text evidence="1 7">Porphyrin-containing compound metabolism; protoporphyrin-IX biosynthesis; coproporphyrinogen-III from 5-aminolevulinate: step 3/4.</text>
</comment>
<keyword evidence="5 7" id="KW-0627">Porphyrin biosynthesis</keyword>
<comment type="catalytic activity">
    <reaction evidence="6 7">
        <text>hydroxymethylbilane = uroporphyrinogen III + H2O</text>
        <dbReference type="Rhea" id="RHEA:18965"/>
        <dbReference type="ChEBI" id="CHEBI:15377"/>
        <dbReference type="ChEBI" id="CHEBI:57308"/>
        <dbReference type="ChEBI" id="CHEBI:57845"/>
        <dbReference type="EC" id="4.2.1.75"/>
    </reaction>
</comment>
<sequence>MKSLQQRGVSVLELPLVETATGPDWSGLPSALRQGDHDWVILTSPESASVFLQGWRDAGKPQVRLAVVGSGTGVVIEAAEEPDLHVVFTPSKANAEHLSAELPMEGEGRVLYPASAKAGAGLQDGLEARGFSVRRLNTYNTVQDSADVAIACIGSTSAKAAEKLGLRRIYYPDSPGLEGFVESIVEALEAAEPSAALV</sequence>
<dbReference type="Gene3D" id="3.40.50.10090">
    <property type="match status" value="2"/>
</dbReference>